<dbReference type="EMBL" id="CAJNRD030000684">
    <property type="protein sequence ID" value="CAG5071965.1"/>
    <property type="molecule type" value="Genomic_DNA"/>
</dbReference>
<keyword evidence="3" id="KW-1185">Reference proteome</keyword>
<accession>A0A8J2E9W3</accession>
<evidence type="ECO:0000256" key="1">
    <source>
        <dbReference type="SAM" id="MobiDB-lite"/>
    </source>
</evidence>
<evidence type="ECO:0000313" key="2">
    <source>
        <dbReference type="EMBL" id="CAG5071965.1"/>
    </source>
</evidence>
<proteinExistence type="predicted"/>
<sequence>MALFEDYLDIEALEDVREISQVYVCGICEEICNSYLDHKCLKKYKNHHIDENHYCYPLLEDGVTLIRRALLENGREELITEKIYSISKENNKTSGNFQIPNSKNKKVKTKA</sequence>
<organism evidence="2 3">
    <name type="scientific">Cotesia congregata</name>
    <name type="common">Parasitoid wasp</name>
    <name type="synonym">Apanteles congregatus</name>
    <dbReference type="NCBI Taxonomy" id="51543"/>
    <lineage>
        <taxon>Eukaryota</taxon>
        <taxon>Metazoa</taxon>
        <taxon>Ecdysozoa</taxon>
        <taxon>Arthropoda</taxon>
        <taxon>Hexapoda</taxon>
        <taxon>Insecta</taxon>
        <taxon>Pterygota</taxon>
        <taxon>Neoptera</taxon>
        <taxon>Endopterygota</taxon>
        <taxon>Hymenoptera</taxon>
        <taxon>Apocrita</taxon>
        <taxon>Ichneumonoidea</taxon>
        <taxon>Braconidae</taxon>
        <taxon>Microgastrinae</taxon>
        <taxon>Cotesia</taxon>
    </lineage>
</organism>
<feature type="region of interest" description="Disordered" evidence="1">
    <location>
        <begin position="91"/>
        <end position="111"/>
    </location>
</feature>
<evidence type="ECO:0000313" key="3">
    <source>
        <dbReference type="Proteomes" id="UP000786811"/>
    </source>
</evidence>
<dbReference type="Proteomes" id="UP000786811">
    <property type="component" value="Unassembled WGS sequence"/>
</dbReference>
<feature type="compositionally biased region" description="Polar residues" evidence="1">
    <location>
        <begin position="92"/>
        <end position="102"/>
    </location>
</feature>
<protein>
    <submittedName>
        <fullName evidence="2">Uncharacterized protein</fullName>
    </submittedName>
</protein>
<gene>
    <name evidence="2" type="ORF">HICCMSTLAB_LOCUS114</name>
</gene>
<name>A0A8J2E9W3_COTCN</name>
<comment type="caution">
    <text evidence="2">The sequence shown here is derived from an EMBL/GenBank/DDBJ whole genome shotgun (WGS) entry which is preliminary data.</text>
</comment>
<dbReference type="OrthoDB" id="7701713at2759"/>
<reference evidence="2" key="1">
    <citation type="submission" date="2021-04" db="EMBL/GenBank/DDBJ databases">
        <authorList>
            <person name="Chebbi M.A.C M."/>
        </authorList>
    </citation>
    <scope>NUCLEOTIDE SEQUENCE</scope>
</reference>
<feature type="non-terminal residue" evidence="2">
    <location>
        <position position="1"/>
    </location>
</feature>
<dbReference type="AlphaFoldDB" id="A0A8J2E9W3"/>